<reference evidence="5 6" key="1">
    <citation type="submission" date="2024-04" db="EMBL/GenBank/DDBJ databases">
        <title>Draft genome sequence of Sessilibacter corallicola NBRC 116591.</title>
        <authorList>
            <person name="Miyakawa T."/>
            <person name="Kusuya Y."/>
            <person name="Miura T."/>
        </authorList>
    </citation>
    <scope>NUCLEOTIDE SEQUENCE [LARGE SCALE GENOMIC DNA]</scope>
    <source>
        <strain evidence="5 6">KU-00831-HH</strain>
    </source>
</reference>
<dbReference type="Gene3D" id="1.10.10.60">
    <property type="entry name" value="Homeodomain-like"/>
    <property type="match status" value="1"/>
</dbReference>
<gene>
    <name evidence="5" type="ORF">NBRC116591_37370</name>
</gene>
<name>A0ABQ0AE43_9GAMM</name>
<keyword evidence="3" id="KW-0804">Transcription</keyword>
<keyword evidence="2" id="KW-0238">DNA-binding</keyword>
<dbReference type="InterPro" id="IPR032783">
    <property type="entry name" value="AraC_lig"/>
</dbReference>
<evidence type="ECO:0000313" key="6">
    <source>
        <dbReference type="Proteomes" id="UP001465153"/>
    </source>
</evidence>
<dbReference type="PANTHER" id="PTHR46796:SF13">
    <property type="entry name" value="HTH-TYPE TRANSCRIPTIONAL ACTIVATOR RHAS"/>
    <property type="match status" value="1"/>
</dbReference>
<protein>
    <submittedName>
        <fullName evidence="5">AraC family transcriptional regulator</fullName>
    </submittedName>
</protein>
<dbReference type="InterPro" id="IPR009057">
    <property type="entry name" value="Homeodomain-like_sf"/>
</dbReference>
<dbReference type="Pfam" id="PF12852">
    <property type="entry name" value="Cupin_6"/>
    <property type="match status" value="1"/>
</dbReference>
<accession>A0ABQ0AE43</accession>
<evidence type="ECO:0000256" key="2">
    <source>
        <dbReference type="ARBA" id="ARBA00023125"/>
    </source>
</evidence>
<evidence type="ECO:0000313" key="5">
    <source>
        <dbReference type="EMBL" id="GAA6169925.1"/>
    </source>
</evidence>
<proteinExistence type="predicted"/>
<dbReference type="InterPro" id="IPR050204">
    <property type="entry name" value="AraC_XylS_family_regulators"/>
</dbReference>
<keyword evidence="6" id="KW-1185">Reference proteome</keyword>
<feature type="domain" description="HTH araC/xylS-type" evidence="4">
    <location>
        <begin position="174"/>
        <end position="271"/>
    </location>
</feature>
<evidence type="ECO:0000259" key="4">
    <source>
        <dbReference type="PROSITE" id="PS01124"/>
    </source>
</evidence>
<keyword evidence="1" id="KW-0805">Transcription regulation</keyword>
<organism evidence="5 6">
    <name type="scientific">Sessilibacter corallicola</name>
    <dbReference type="NCBI Taxonomy" id="2904075"/>
    <lineage>
        <taxon>Bacteria</taxon>
        <taxon>Pseudomonadati</taxon>
        <taxon>Pseudomonadota</taxon>
        <taxon>Gammaproteobacteria</taxon>
        <taxon>Cellvibrionales</taxon>
        <taxon>Cellvibrionaceae</taxon>
        <taxon>Sessilibacter</taxon>
    </lineage>
</organism>
<dbReference type="Proteomes" id="UP001465153">
    <property type="component" value="Unassembled WGS sequence"/>
</dbReference>
<evidence type="ECO:0000256" key="1">
    <source>
        <dbReference type="ARBA" id="ARBA00023015"/>
    </source>
</evidence>
<comment type="caution">
    <text evidence="5">The sequence shown here is derived from an EMBL/GenBank/DDBJ whole genome shotgun (WGS) entry which is preliminary data.</text>
</comment>
<dbReference type="SMART" id="SM00342">
    <property type="entry name" value="HTH_ARAC"/>
    <property type="match status" value="1"/>
</dbReference>
<dbReference type="PROSITE" id="PS01124">
    <property type="entry name" value="HTH_ARAC_FAMILY_2"/>
    <property type="match status" value="1"/>
</dbReference>
<dbReference type="SUPFAM" id="SSF46689">
    <property type="entry name" value="Homeodomain-like"/>
    <property type="match status" value="2"/>
</dbReference>
<dbReference type="PANTHER" id="PTHR46796">
    <property type="entry name" value="HTH-TYPE TRANSCRIPTIONAL ACTIVATOR RHAS-RELATED"/>
    <property type="match status" value="1"/>
</dbReference>
<dbReference type="EMBL" id="BAABWN010000016">
    <property type="protein sequence ID" value="GAA6169925.1"/>
    <property type="molecule type" value="Genomic_DNA"/>
</dbReference>
<dbReference type="RefSeq" id="WP_353304314.1">
    <property type="nucleotide sequence ID" value="NZ_BAABWN010000016.1"/>
</dbReference>
<dbReference type="InterPro" id="IPR018060">
    <property type="entry name" value="HTH_AraC"/>
</dbReference>
<dbReference type="Pfam" id="PF12833">
    <property type="entry name" value="HTH_18"/>
    <property type="match status" value="1"/>
</dbReference>
<evidence type="ECO:0000256" key="3">
    <source>
        <dbReference type="ARBA" id="ARBA00023163"/>
    </source>
</evidence>
<sequence length="274" mass="31216">MTDRLAALFSHFSLKASSFNSGPLCGLNEIENSTQGQLHLIRSGNVAVWHGRRKKYFIEEPSLLFYPKPLRRRFQTNEEFGAEFLCANVSFEGEQANPIVNELPESLCQPLSSLPHCEQVLTLLFIEADACYCGHQVVLDRLFEVLLVQLLRELMESEEIKVGMLAGLSDKRLRRAIVAIHDRPNEEWTVQTLAEEAHMSRTPFTNLFREKVGETPVKYLQRWRIGLVKKWLKGGQPLRLVAEDAGYKSESALSRAFKSQCGVSPREWLLNANE</sequence>